<dbReference type="EMBL" id="WAJS01000017">
    <property type="protein sequence ID" value="KAB1647985.1"/>
    <property type="molecule type" value="Genomic_DNA"/>
</dbReference>
<evidence type="ECO:0000313" key="2">
    <source>
        <dbReference type="Proteomes" id="UP000479639"/>
    </source>
</evidence>
<protein>
    <submittedName>
        <fullName evidence="1">Phage portal protein</fullName>
    </submittedName>
</protein>
<dbReference type="InterPro" id="IPR006427">
    <property type="entry name" value="Portal_HK97"/>
</dbReference>
<dbReference type="Proteomes" id="UP000479639">
    <property type="component" value="Unassembled WGS sequence"/>
</dbReference>
<proteinExistence type="predicted"/>
<dbReference type="NCBIfam" id="TIGR01537">
    <property type="entry name" value="portal_HK97"/>
    <property type="match status" value="1"/>
</dbReference>
<accession>A0A7C8BQZ1</accession>
<dbReference type="AlphaFoldDB" id="A0A7C8BQZ1"/>
<evidence type="ECO:0000313" key="1">
    <source>
        <dbReference type="EMBL" id="KAB1647985.1"/>
    </source>
</evidence>
<comment type="caution">
    <text evidence="1">The sequence shown here is derived from an EMBL/GenBank/DDBJ whole genome shotgun (WGS) entry which is preliminary data.</text>
</comment>
<sequence length="385" mass="42850">MNVVDFLDLRVSTDEIKPAAGASIGDDAAMLYFKAAATDTAIGYVADSIASCEMRVMEDGEPKRGQLYRMLNVRPNPIMSAYQLKVRMMYRLMAKGDALVVPVGSGLYLADSFTVNQTDYGIVSFESVTVNGFGIRRSYSAGDAIYLTFGNQRVSGLIDGMYDQYAKMMGAAVSGYQAAAGTKWKLTTQQGGTGDRGFNRLADEQRNDPREMLQKFIRGANAVYFETRGQELKEIDVKGCPSDDLIKIRKDAFELVASIYKIPQSMLFGNMTNLDEITRVFLTFTVKPLAKQISEELTAKLFDPIEWLRRCEIVVDTSRIKYIDIFDSAASVQQLLGAGYSMDELRDYLNQPTIGTEDSQQHLITRNFGPIDEVLRQVTQEGGEK</sequence>
<gene>
    <name evidence="1" type="ORF">F8D48_06750</name>
</gene>
<name>A0A7C8BQZ1_9ACTN</name>
<dbReference type="RefSeq" id="WP_151430662.1">
    <property type="nucleotide sequence ID" value="NZ_JANJZI010000003.1"/>
</dbReference>
<dbReference type="Pfam" id="PF04860">
    <property type="entry name" value="Phage_portal"/>
    <property type="match status" value="1"/>
</dbReference>
<dbReference type="InterPro" id="IPR006944">
    <property type="entry name" value="Phage/GTA_portal"/>
</dbReference>
<reference evidence="1 2" key="1">
    <citation type="submission" date="2019-09" db="EMBL/GenBank/DDBJ databases">
        <title>Whole genome shotgun sequencing (WGS) of Ellagibacter isourolithinifaciens DSM 104140(T) and Adlercreutzia muris DSM 29508(T).</title>
        <authorList>
            <person name="Stoll D.A."/>
            <person name="Danylec N."/>
            <person name="Huch M."/>
        </authorList>
    </citation>
    <scope>NUCLEOTIDE SEQUENCE [LARGE SCALE GENOMIC DNA]</scope>
    <source>
        <strain evidence="1 2">DSM 29508</strain>
    </source>
</reference>
<organism evidence="1 2">
    <name type="scientific">Adlercreutzia muris</name>
    <dbReference type="NCBI Taxonomy" id="1796610"/>
    <lineage>
        <taxon>Bacteria</taxon>
        <taxon>Bacillati</taxon>
        <taxon>Actinomycetota</taxon>
        <taxon>Coriobacteriia</taxon>
        <taxon>Eggerthellales</taxon>
        <taxon>Eggerthellaceae</taxon>
        <taxon>Adlercreutzia</taxon>
    </lineage>
</organism>
<keyword evidence="2" id="KW-1185">Reference proteome</keyword>